<gene>
    <name evidence="7" type="primary">MFS2-3</name>
    <name evidence="7" type="ORF">CGGC5_v002712</name>
</gene>
<evidence type="ECO:0000256" key="6">
    <source>
        <dbReference type="SAM" id="Phobius"/>
    </source>
</evidence>
<dbReference type="GO" id="GO:0005886">
    <property type="term" value="C:plasma membrane"/>
    <property type="evidence" value="ECO:0007669"/>
    <property type="project" value="TreeGrafter"/>
</dbReference>
<keyword evidence="3 6" id="KW-1133">Transmembrane helix</keyword>
<feature type="transmembrane region" description="Helical" evidence="6">
    <location>
        <begin position="556"/>
        <end position="575"/>
    </location>
</feature>
<dbReference type="PANTHER" id="PTHR23501:SF3">
    <property type="entry name" value="MAJOR FACILITATOR SUPERFAMILY (MFS) PROFILE DOMAIN-CONTAINING PROTEIN"/>
    <property type="match status" value="1"/>
</dbReference>
<dbReference type="EMBL" id="ANPB02000002">
    <property type="protein sequence ID" value="KAF4488408.1"/>
    <property type="molecule type" value="Genomic_DNA"/>
</dbReference>
<feature type="compositionally biased region" description="Basic and acidic residues" evidence="5">
    <location>
        <begin position="35"/>
        <end position="55"/>
    </location>
</feature>
<dbReference type="Gene3D" id="1.20.1250.20">
    <property type="entry name" value="MFS general substrate transporter like domains"/>
    <property type="match status" value="2"/>
</dbReference>
<feature type="transmembrane region" description="Helical" evidence="6">
    <location>
        <begin position="352"/>
        <end position="373"/>
    </location>
</feature>
<feature type="transmembrane region" description="Helical" evidence="6">
    <location>
        <begin position="418"/>
        <end position="439"/>
    </location>
</feature>
<evidence type="ECO:0000313" key="8">
    <source>
        <dbReference type="Proteomes" id="UP000011096"/>
    </source>
</evidence>
<feature type="transmembrane region" description="Helical" evidence="6">
    <location>
        <begin position="309"/>
        <end position="331"/>
    </location>
</feature>
<evidence type="ECO:0000256" key="1">
    <source>
        <dbReference type="ARBA" id="ARBA00004141"/>
    </source>
</evidence>
<feature type="region of interest" description="Disordered" evidence="5">
    <location>
        <begin position="1"/>
        <end position="55"/>
    </location>
</feature>
<dbReference type="GO" id="GO:0022857">
    <property type="term" value="F:transmembrane transporter activity"/>
    <property type="evidence" value="ECO:0007669"/>
    <property type="project" value="InterPro"/>
</dbReference>
<dbReference type="OrthoDB" id="4078873at2759"/>
<feature type="transmembrane region" description="Helical" evidence="6">
    <location>
        <begin position="445"/>
        <end position="464"/>
    </location>
</feature>
<keyword evidence="4 6" id="KW-0472">Membrane</keyword>
<feature type="transmembrane region" description="Helical" evidence="6">
    <location>
        <begin position="282"/>
        <end position="303"/>
    </location>
</feature>
<dbReference type="GeneID" id="43615631"/>
<comment type="caution">
    <text evidence="7">The sequence shown here is derived from an EMBL/GenBank/DDBJ whole genome shotgun (WGS) entry which is preliminary data.</text>
</comment>
<evidence type="ECO:0000313" key="7">
    <source>
        <dbReference type="EMBL" id="KAF4488408.1"/>
    </source>
</evidence>
<comment type="subcellular location">
    <subcellularLocation>
        <location evidence="1">Membrane</location>
        <topology evidence="1">Multi-pass membrane protein</topology>
    </subcellularLocation>
</comment>
<evidence type="ECO:0000256" key="4">
    <source>
        <dbReference type="ARBA" id="ARBA00023136"/>
    </source>
</evidence>
<keyword evidence="8" id="KW-1185">Reference proteome</keyword>
<feature type="transmembrane region" description="Helical" evidence="6">
    <location>
        <begin position="71"/>
        <end position="95"/>
    </location>
</feature>
<keyword evidence="2 6" id="KW-0812">Transmembrane</keyword>
<dbReference type="PANTHER" id="PTHR23501">
    <property type="entry name" value="MAJOR FACILITATOR SUPERFAMILY"/>
    <property type="match status" value="1"/>
</dbReference>
<dbReference type="SUPFAM" id="SSF103473">
    <property type="entry name" value="MFS general substrate transporter"/>
    <property type="match status" value="2"/>
</dbReference>
<name>A0A7J6JDP4_COLFN</name>
<dbReference type="InParanoid" id="A0A7J6JDP4"/>
<dbReference type="RefSeq" id="XP_031888972.2">
    <property type="nucleotide sequence ID" value="XM_032031576.2"/>
</dbReference>
<feature type="transmembrane region" description="Helical" evidence="6">
    <location>
        <begin position="393"/>
        <end position="411"/>
    </location>
</feature>
<sequence>MTAPCDSGRAVSTMENATKREPSVATAVGSASEDSSVKDEQKDYDTEKDTAVESEKEEIGPLQQILSTRQLVILITVVWFYNFTLGFSSGIFKVLTPYVTSDFSQHALTATTAVVANVTSGIIKLPYAKLLDLWGRPQCMASMVLFTTVSAVMMAACQNVETYCAAQVFYYIGFFGIQFSFTILIADAIPMRHRAFVMGVLATPSLLSIWACGPAAESVLDTIGFRWGFGIWAILIPVCSLPLLYLMFKYDKQARDAGLISRPIHKQTWQENFIHYCKEFDVIGLLLLASGLCFLLLAISIYSYQSQGWGSPMIISFIVIGVLMIVGFLMYEKYLAPVTFLPWHLLTDRTVVFTNLLAGTLYTSDGVVAAYIYSMLIVEFHQSVTNATYINNIEMVGASVSNLLLGVALRYNGRIKYYALLLGVPLYILGEGLMVGLHIPNPSVGVMILCQILISFGNGVMYPIEQLTLMAVSHAHTPALLAVETTIVACGKGAGSAIATAIWTGLFRKKLAAHLPSSELTKLDSIYGSLEVQSSYPDGSEARMAIDRAYGETQRVIFIAGTSILAAAWISVLFWRDIDVKKAKGGRRS</sequence>
<feature type="transmembrane region" description="Helical" evidence="6">
    <location>
        <begin position="168"/>
        <end position="189"/>
    </location>
</feature>
<reference evidence="7 8" key="2">
    <citation type="submission" date="2020-04" db="EMBL/GenBank/DDBJ databases">
        <title>Genome sequencing and assembly of multiple isolates from the Colletotrichum gloeosporioides species complex.</title>
        <authorList>
            <person name="Gan P."/>
            <person name="Shirasu K."/>
        </authorList>
    </citation>
    <scope>NUCLEOTIDE SEQUENCE [LARGE SCALE GENOMIC DNA]</scope>
    <source>
        <strain evidence="7 8">Nara gc5</strain>
    </source>
</reference>
<evidence type="ECO:0000256" key="3">
    <source>
        <dbReference type="ARBA" id="ARBA00022989"/>
    </source>
</evidence>
<dbReference type="Proteomes" id="UP000011096">
    <property type="component" value="Unassembled WGS sequence"/>
</dbReference>
<feature type="transmembrane region" description="Helical" evidence="6">
    <location>
        <begin position="228"/>
        <end position="248"/>
    </location>
</feature>
<reference evidence="7 8" key="1">
    <citation type="submission" date="2012-08" db="EMBL/GenBank/DDBJ databases">
        <authorList>
            <person name="Gan P.H.P."/>
            <person name="Ikeda K."/>
            <person name="Irieda H."/>
            <person name="Narusaka M."/>
            <person name="O'Connell R.J."/>
            <person name="Narusaka Y."/>
            <person name="Takano Y."/>
            <person name="Kubo Y."/>
            <person name="Shirasu K."/>
        </authorList>
    </citation>
    <scope>NUCLEOTIDE SEQUENCE [LARGE SCALE GENOMIC DNA]</scope>
    <source>
        <strain evidence="7 8">Nara gc5</strain>
    </source>
</reference>
<organism evidence="7 8">
    <name type="scientific">Colletotrichum fructicola (strain Nara gc5)</name>
    <name type="common">Anthracnose fungus</name>
    <name type="synonym">Colletotrichum gloeosporioides (strain Nara gc5)</name>
    <dbReference type="NCBI Taxonomy" id="1213859"/>
    <lineage>
        <taxon>Eukaryota</taxon>
        <taxon>Fungi</taxon>
        <taxon>Dikarya</taxon>
        <taxon>Ascomycota</taxon>
        <taxon>Pezizomycotina</taxon>
        <taxon>Sordariomycetes</taxon>
        <taxon>Hypocreomycetidae</taxon>
        <taxon>Glomerellales</taxon>
        <taxon>Glomerellaceae</taxon>
        <taxon>Colletotrichum</taxon>
        <taxon>Colletotrichum gloeosporioides species complex</taxon>
    </lineage>
</organism>
<proteinExistence type="predicted"/>
<dbReference type="InterPro" id="IPR011701">
    <property type="entry name" value="MFS"/>
</dbReference>
<evidence type="ECO:0000256" key="5">
    <source>
        <dbReference type="SAM" id="MobiDB-lite"/>
    </source>
</evidence>
<dbReference type="AlphaFoldDB" id="A0A7J6JDP4"/>
<evidence type="ECO:0000256" key="2">
    <source>
        <dbReference type="ARBA" id="ARBA00022692"/>
    </source>
</evidence>
<accession>A0A7J6JDP4</accession>
<dbReference type="Pfam" id="PF07690">
    <property type="entry name" value="MFS_1"/>
    <property type="match status" value="1"/>
</dbReference>
<feature type="transmembrane region" description="Helical" evidence="6">
    <location>
        <begin position="139"/>
        <end position="156"/>
    </location>
</feature>
<protein>
    <submittedName>
        <fullName evidence="7">MFS siderochrome iron transporter 1</fullName>
    </submittedName>
</protein>
<dbReference type="InterPro" id="IPR036259">
    <property type="entry name" value="MFS_trans_sf"/>
</dbReference>